<proteinExistence type="predicted"/>
<protein>
    <recommendedName>
        <fullName evidence="3">TIR domain-containing protein</fullName>
    </recommendedName>
</protein>
<evidence type="ECO:0000256" key="2">
    <source>
        <dbReference type="ARBA" id="ARBA00022737"/>
    </source>
</evidence>
<dbReference type="InterPro" id="IPR050836">
    <property type="entry name" value="SDS22/Internalin_LRR"/>
</dbReference>
<dbReference type="Gene3D" id="3.40.50.10140">
    <property type="entry name" value="Toll/interleukin-1 receptor homology (TIR) domain"/>
    <property type="match status" value="2"/>
</dbReference>
<dbReference type="Gene3D" id="3.40.50.300">
    <property type="entry name" value="P-loop containing nucleotide triphosphate hydrolases"/>
    <property type="match status" value="1"/>
</dbReference>
<gene>
    <name evidence="4" type="ORF">GCM10023187_07770</name>
</gene>
<evidence type="ECO:0000313" key="5">
    <source>
        <dbReference type="Proteomes" id="UP001500936"/>
    </source>
</evidence>
<dbReference type="PROSITE" id="PS51450">
    <property type="entry name" value="LRR"/>
    <property type="match status" value="6"/>
</dbReference>
<name>A0ABP8JYF5_9BACT</name>
<sequence>MKLADQTPPFQVFISYSHRDATYKQELERHVGNTEHNIRFTSDENLQPGDVWVQKLHEIRQQADVYLLLVSENYLQSTRKDPELQEILIRGRNDPTIKVIPIILERCAWDQTPIADFQALPRFGKPVGEYPNPEDAYTEIADALAAIAQLKQNSKALTLIRREKETPTGTLKLMECNLTAIPRDLLDMPDLTELYLDRNAIRKIENLDRLTKLRVLSITSNELERIENLEALTSLEVLDLEYNKISRIENLDQNSALKTLGLSSNQIDSLAGITPLQNLHTLYIGHNRLKRIDELSQLPNLKRITLTNNQIVSIKPLLGHINRGLKVALHYSYDDTEEGIFIKDNSTLAEPSIEVIEKGRTAVLKYFKDAKTYGTRKLEIVKFILVGNSKVGKTNFSEFLRGRSLTPTHNSTHLLDIQRWDAPFLPAKFDEQMRVNIFDFGGQDYYHDSHRMYYSHDTAYMLLWDTATNRYSEEPETVPNQLDALIYENFPLDYWLESINYNLIDKFRPSYQASGQATPRSGNSAPVLVLQNKIDLEEGRLDQKTLAERYPNIVGFFNMSLTQQKRTGILFEVLTDYLNALNLTGRQLIEFEYRIIEYYLNQPQPFRAISLIDFRAECQTIIDDPAVEFTLENAQIIAQIMNSIGIVFYDKRAEEDGVVFTQINRLNDLIKAIMDVAKRGNDKGFFQKNQVEGIENHEDVLALLLRNNSILKINDTEFLAPQFLPVKPDPSVAFFLNAFTHNPMRYLYRAYFHKTLLLNLFAKYLKGASIDTSAGVRNFPFWRNGIIVSRGDGMAKEMVFVELRKDTTMGIVNIWTMTPFRKSGLEREIEVTLDELNKGWTVSKEISVNSSEFFDVAYLRDEVKNKRFSFTKNGRTFSVNDFKHLMDFEKLPKKLFISYSSRNADFIRRFVTHLEILKSNGIIDPWYDRMIESGSKWDDTIRYEMKNADVIIFLLSPDFLATEYIMKTEIPLAIRQMEESRSKFFFIELQPCGWQRTDLAQFQQTDDSGEIRKNVISIGRPDNDAGWNLVINELEEKMKLL</sequence>
<evidence type="ECO:0000256" key="1">
    <source>
        <dbReference type="ARBA" id="ARBA00022614"/>
    </source>
</evidence>
<keyword evidence="5" id="KW-1185">Reference proteome</keyword>
<dbReference type="SUPFAM" id="SSF52200">
    <property type="entry name" value="Toll/Interleukin receptor TIR domain"/>
    <property type="match status" value="2"/>
</dbReference>
<keyword evidence="2" id="KW-0677">Repeat</keyword>
<dbReference type="InterPro" id="IPR003591">
    <property type="entry name" value="Leu-rich_rpt_typical-subtyp"/>
</dbReference>
<dbReference type="InterPro" id="IPR025875">
    <property type="entry name" value="Leu-rich_rpt_4"/>
</dbReference>
<dbReference type="RefSeq" id="WP_345264146.1">
    <property type="nucleotide sequence ID" value="NZ_BAABHB010000001.1"/>
</dbReference>
<dbReference type="PANTHER" id="PTHR46652">
    <property type="entry name" value="LEUCINE-RICH REPEAT AND IQ DOMAIN-CONTAINING PROTEIN 1-RELATED"/>
    <property type="match status" value="1"/>
</dbReference>
<evidence type="ECO:0000259" key="3">
    <source>
        <dbReference type="PROSITE" id="PS50104"/>
    </source>
</evidence>
<dbReference type="Proteomes" id="UP001500936">
    <property type="component" value="Unassembled WGS sequence"/>
</dbReference>
<dbReference type="InterPro" id="IPR027417">
    <property type="entry name" value="P-loop_NTPase"/>
</dbReference>
<dbReference type="InterPro" id="IPR001611">
    <property type="entry name" value="Leu-rich_rpt"/>
</dbReference>
<dbReference type="Gene3D" id="3.80.10.10">
    <property type="entry name" value="Ribonuclease Inhibitor"/>
    <property type="match status" value="1"/>
</dbReference>
<dbReference type="SMART" id="SM00365">
    <property type="entry name" value="LRR_SD22"/>
    <property type="match status" value="6"/>
</dbReference>
<comment type="caution">
    <text evidence="4">The sequence shown here is derived from an EMBL/GenBank/DDBJ whole genome shotgun (WGS) entry which is preliminary data.</text>
</comment>
<dbReference type="Pfam" id="PF08477">
    <property type="entry name" value="Roc"/>
    <property type="match status" value="1"/>
</dbReference>
<feature type="domain" description="TIR" evidence="3">
    <location>
        <begin position="8"/>
        <end position="148"/>
    </location>
</feature>
<dbReference type="InterPro" id="IPR035897">
    <property type="entry name" value="Toll_tir_struct_dom_sf"/>
</dbReference>
<reference evidence="5" key="1">
    <citation type="journal article" date="2019" name="Int. J. Syst. Evol. Microbiol.">
        <title>The Global Catalogue of Microorganisms (GCM) 10K type strain sequencing project: providing services to taxonomists for standard genome sequencing and annotation.</title>
        <authorList>
            <consortium name="The Broad Institute Genomics Platform"/>
            <consortium name="The Broad Institute Genome Sequencing Center for Infectious Disease"/>
            <person name="Wu L."/>
            <person name="Ma J."/>
        </authorList>
    </citation>
    <scope>NUCLEOTIDE SEQUENCE [LARGE SCALE GENOMIC DNA]</scope>
    <source>
        <strain evidence="5">JCM 17925</strain>
    </source>
</reference>
<dbReference type="SMART" id="SM00369">
    <property type="entry name" value="LRR_TYP"/>
    <property type="match status" value="4"/>
</dbReference>
<keyword evidence="1" id="KW-0433">Leucine-rich repeat</keyword>
<dbReference type="PROSITE" id="PS50104">
    <property type="entry name" value="TIR"/>
    <property type="match status" value="1"/>
</dbReference>
<dbReference type="Pfam" id="PF13676">
    <property type="entry name" value="TIR_2"/>
    <property type="match status" value="2"/>
</dbReference>
<dbReference type="EMBL" id="BAABHB010000001">
    <property type="protein sequence ID" value="GAA4397865.1"/>
    <property type="molecule type" value="Genomic_DNA"/>
</dbReference>
<evidence type="ECO:0000313" key="4">
    <source>
        <dbReference type="EMBL" id="GAA4397865.1"/>
    </source>
</evidence>
<dbReference type="SUPFAM" id="SSF52540">
    <property type="entry name" value="P-loop containing nucleoside triphosphate hydrolases"/>
    <property type="match status" value="1"/>
</dbReference>
<organism evidence="4 5">
    <name type="scientific">Nibrella viscosa</name>
    <dbReference type="NCBI Taxonomy" id="1084524"/>
    <lineage>
        <taxon>Bacteria</taxon>
        <taxon>Pseudomonadati</taxon>
        <taxon>Bacteroidota</taxon>
        <taxon>Cytophagia</taxon>
        <taxon>Cytophagales</taxon>
        <taxon>Spirosomataceae</taxon>
        <taxon>Nibrella</taxon>
    </lineage>
</organism>
<dbReference type="PANTHER" id="PTHR46652:SF3">
    <property type="entry name" value="LEUCINE-RICH REPEAT-CONTAINING PROTEIN 9"/>
    <property type="match status" value="1"/>
</dbReference>
<dbReference type="InterPro" id="IPR032675">
    <property type="entry name" value="LRR_dom_sf"/>
</dbReference>
<dbReference type="Pfam" id="PF12799">
    <property type="entry name" value="LRR_4"/>
    <property type="match status" value="2"/>
</dbReference>
<dbReference type="SUPFAM" id="SSF52058">
    <property type="entry name" value="L domain-like"/>
    <property type="match status" value="1"/>
</dbReference>
<accession>A0ABP8JYF5</accession>
<dbReference type="InterPro" id="IPR000157">
    <property type="entry name" value="TIR_dom"/>
</dbReference>
<dbReference type="SMART" id="SM00255">
    <property type="entry name" value="TIR"/>
    <property type="match status" value="2"/>
</dbReference>